<dbReference type="HAMAP" id="MF_02034">
    <property type="entry name" value="EgtA"/>
    <property type="match status" value="1"/>
</dbReference>
<reference evidence="7" key="2">
    <citation type="submission" date="2020-09" db="EMBL/GenBank/DDBJ databases">
        <authorList>
            <person name="Sun Q."/>
            <person name="Zhou Y."/>
        </authorList>
    </citation>
    <scope>NUCLEOTIDE SEQUENCE</scope>
    <source>
        <strain evidence="7">CGMCC 4.5737</strain>
    </source>
</reference>
<dbReference type="InterPro" id="IPR006336">
    <property type="entry name" value="GCS2"/>
</dbReference>
<dbReference type="EC" id="6.3.2.2" evidence="5"/>
<keyword evidence="3 5" id="KW-0067">ATP-binding</keyword>
<dbReference type="PANTHER" id="PTHR34378">
    <property type="entry name" value="GLUTAMATE--CYSTEINE LIGASE, CHLOROPLASTIC"/>
    <property type="match status" value="1"/>
</dbReference>
<comment type="catalytic activity">
    <reaction evidence="4 5 6">
        <text>L-cysteine + L-glutamate + ATP = gamma-L-glutamyl-L-cysteine + ADP + phosphate + H(+)</text>
        <dbReference type="Rhea" id="RHEA:13285"/>
        <dbReference type="ChEBI" id="CHEBI:15378"/>
        <dbReference type="ChEBI" id="CHEBI:29985"/>
        <dbReference type="ChEBI" id="CHEBI:30616"/>
        <dbReference type="ChEBI" id="CHEBI:35235"/>
        <dbReference type="ChEBI" id="CHEBI:43474"/>
        <dbReference type="ChEBI" id="CHEBI:58173"/>
        <dbReference type="ChEBI" id="CHEBI:456216"/>
        <dbReference type="EC" id="6.3.2.2"/>
    </reaction>
</comment>
<comment type="caution">
    <text evidence="7">The sequence shown here is derived from an EMBL/GenBank/DDBJ whole genome shotgun (WGS) entry which is preliminary data.</text>
</comment>
<name>A0A8J3CEW1_9PSEU</name>
<sequence>MTALRAADAAGAGSRRLRTRAEAEGYVASVCFKHGPPRLVGVELEWTVHHIDDPRRPLDAAVLAKALGPHTPTTLVPDSPHRPLSSGSLVTLEPGGQVEVSSRPHPTLTGLIDAVTADTAELAGLLRAAGLFLGERGIDPHRPPNRLLMTPRYDAMQTAFDRIGPDGMIMMCSTAGLQVCLDAGETARVPARWAAIHVLGPVLTAAFANSPVRAGVRTGWASARMAALFGTDPPRTRPAVLSPQDPGTSWARRVVNTPLVCVRRPDGPWHAPPGITFADWIAGALVTPPTVDDLDYHLTTLFTPVRPRGYLEVRYLDTQPLTEWVVPLVTLVTLFAEESTVDEVLRVAAPAGSRWVQAARHGMADPVLARTARDLYAVTAAALPAMKLPTDLAEHVLDRLQEKFRPTRGAGSDPWKG</sequence>
<reference evidence="7" key="1">
    <citation type="journal article" date="2014" name="Int. J. Syst. Evol. Microbiol.">
        <title>Complete genome sequence of Corynebacterium casei LMG S-19264T (=DSM 44701T), isolated from a smear-ripened cheese.</title>
        <authorList>
            <consortium name="US DOE Joint Genome Institute (JGI-PGF)"/>
            <person name="Walter F."/>
            <person name="Albersmeier A."/>
            <person name="Kalinowski J."/>
            <person name="Ruckert C."/>
        </authorList>
    </citation>
    <scope>NUCLEOTIDE SEQUENCE</scope>
    <source>
        <strain evidence="7">CGMCC 4.5737</strain>
    </source>
</reference>
<comment type="similarity">
    <text evidence="5 6">Belongs to the glutamate--cysteine ligase type 2 family. EgtA subfamily.</text>
</comment>
<dbReference type="PANTHER" id="PTHR34378:SF1">
    <property type="entry name" value="GLUTAMATE--CYSTEINE LIGASE, CHLOROPLASTIC"/>
    <property type="match status" value="1"/>
</dbReference>
<evidence type="ECO:0000313" key="8">
    <source>
        <dbReference type="Proteomes" id="UP000637578"/>
    </source>
</evidence>
<evidence type="ECO:0000256" key="4">
    <source>
        <dbReference type="ARBA" id="ARBA00048819"/>
    </source>
</evidence>
<evidence type="ECO:0000256" key="6">
    <source>
        <dbReference type="PIRNR" id="PIRNR017901"/>
    </source>
</evidence>
<dbReference type="UniPathway" id="UPA01014"/>
<evidence type="ECO:0000256" key="3">
    <source>
        <dbReference type="ARBA" id="ARBA00022840"/>
    </source>
</evidence>
<dbReference type="Gene3D" id="3.30.590.20">
    <property type="match status" value="1"/>
</dbReference>
<dbReference type="InterPro" id="IPR014746">
    <property type="entry name" value="Gln_synth/guanido_kin_cat_dom"/>
</dbReference>
<dbReference type="RefSeq" id="WP_189057975.1">
    <property type="nucleotide sequence ID" value="NZ_BMMK01000012.1"/>
</dbReference>
<dbReference type="SUPFAM" id="SSF55931">
    <property type="entry name" value="Glutamine synthetase/guanido kinase"/>
    <property type="match status" value="1"/>
</dbReference>
<protein>
    <recommendedName>
        <fullName evidence="5">Glutamate--cysteine ligase EgtA</fullName>
        <ecNumber evidence="5">6.3.2.2</ecNumber>
    </recommendedName>
    <alternativeName>
        <fullName evidence="5">Gamma-glutamylcysteine synthase</fullName>
        <shortName evidence="5">GCS</shortName>
        <shortName evidence="5">Gamma-ECS</shortName>
    </alternativeName>
</protein>
<evidence type="ECO:0000313" key="7">
    <source>
        <dbReference type="EMBL" id="GGM56370.1"/>
    </source>
</evidence>
<dbReference type="PIRSF" id="PIRSF017901">
    <property type="entry name" value="GCL"/>
    <property type="match status" value="1"/>
</dbReference>
<dbReference type="GO" id="GO:0004357">
    <property type="term" value="F:glutamate-cysteine ligase activity"/>
    <property type="evidence" value="ECO:0007669"/>
    <property type="project" value="UniProtKB-UniRule"/>
</dbReference>
<dbReference type="InterPro" id="IPR035434">
    <property type="entry name" value="GCL_bact_plant"/>
</dbReference>
<evidence type="ECO:0000256" key="1">
    <source>
        <dbReference type="ARBA" id="ARBA00022598"/>
    </source>
</evidence>
<dbReference type="EMBL" id="BMMK01000012">
    <property type="protein sequence ID" value="GGM56370.1"/>
    <property type="molecule type" value="Genomic_DNA"/>
</dbReference>
<comment type="function">
    <text evidence="5">Catalyzes the synthesis of gamma-glutamylcysteine (gamma-GC). This compound is used as substrate for the biosynthesis of the low-molecular thiol compound ergothioneine.</text>
</comment>
<proteinExistence type="inferred from homology"/>
<organism evidence="7 8">
    <name type="scientific">Longimycelium tulufanense</name>
    <dbReference type="NCBI Taxonomy" id="907463"/>
    <lineage>
        <taxon>Bacteria</taxon>
        <taxon>Bacillati</taxon>
        <taxon>Actinomycetota</taxon>
        <taxon>Actinomycetes</taxon>
        <taxon>Pseudonocardiales</taxon>
        <taxon>Pseudonocardiaceae</taxon>
        <taxon>Longimycelium</taxon>
    </lineage>
</organism>
<accession>A0A8J3CEW1</accession>
<dbReference type="InterPro" id="IPR017809">
    <property type="entry name" value="EgtA_Actinobacteria"/>
</dbReference>
<evidence type="ECO:0000256" key="5">
    <source>
        <dbReference type="HAMAP-Rule" id="MF_02034"/>
    </source>
</evidence>
<keyword evidence="8" id="KW-1185">Reference proteome</keyword>
<dbReference type="Proteomes" id="UP000637578">
    <property type="component" value="Unassembled WGS sequence"/>
</dbReference>
<gene>
    <name evidence="7" type="primary">gshA</name>
    <name evidence="5" type="synonym">egtA</name>
    <name evidence="7" type="ORF">GCM10012275_29350</name>
</gene>
<dbReference type="AlphaFoldDB" id="A0A8J3CEW1"/>
<dbReference type="GO" id="GO:0052699">
    <property type="term" value="P:ergothioneine biosynthetic process"/>
    <property type="evidence" value="ECO:0007669"/>
    <property type="project" value="UniProtKB-UniRule"/>
</dbReference>
<dbReference type="GO" id="GO:0006750">
    <property type="term" value="P:glutathione biosynthetic process"/>
    <property type="evidence" value="ECO:0007669"/>
    <property type="project" value="UniProtKB-UniRule"/>
</dbReference>
<dbReference type="GO" id="GO:0005524">
    <property type="term" value="F:ATP binding"/>
    <property type="evidence" value="ECO:0007669"/>
    <property type="project" value="UniProtKB-UniRule"/>
</dbReference>
<evidence type="ECO:0000256" key="2">
    <source>
        <dbReference type="ARBA" id="ARBA00022741"/>
    </source>
</evidence>
<comment type="pathway">
    <text evidence="5">Amino-acid biosynthesis; ergothioneine biosynthesis.</text>
</comment>
<keyword evidence="2 5" id="KW-0547">Nucleotide-binding</keyword>
<dbReference type="Pfam" id="PF04107">
    <property type="entry name" value="GCS2"/>
    <property type="match status" value="1"/>
</dbReference>
<dbReference type="NCBIfam" id="TIGR03444">
    <property type="entry name" value="EgtA_Cys_ligase"/>
    <property type="match status" value="1"/>
</dbReference>
<keyword evidence="1 5" id="KW-0436">Ligase</keyword>